<dbReference type="SUPFAM" id="SSF53822">
    <property type="entry name" value="Periplasmic binding protein-like I"/>
    <property type="match status" value="1"/>
</dbReference>
<dbReference type="Gene3D" id="3.40.50.2300">
    <property type="match status" value="2"/>
</dbReference>
<comment type="subcellular location">
    <subcellularLocation>
        <location evidence="1">Cell envelope</location>
    </subcellularLocation>
</comment>
<dbReference type="InterPro" id="IPR028082">
    <property type="entry name" value="Peripla_BP_I"/>
</dbReference>
<gene>
    <name evidence="5" type="primary">rbsB-2</name>
    <name evidence="5" type="ORF">GCM10012289_01890</name>
</gene>
<dbReference type="Pfam" id="PF13407">
    <property type="entry name" value="Peripla_BP_4"/>
    <property type="match status" value="1"/>
</dbReference>
<reference evidence="5" key="1">
    <citation type="journal article" date="2014" name="Int. J. Syst. Evol. Microbiol.">
        <title>Complete genome sequence of Corynebacterium casei LMG S-19264T (=DSM 44701T), isolated from a smear-ripened cheese.</title>
        <authorList>
            <consortium name="US DOE Joint Genome Institute (JGI-PGF)"/>
            <person name="Walter F."/>
            <person name="Albersmeier A."/>
            <person name="Kalinowski J."/>
            <person name="Ruckert C."/>
        </authorList>
    </citation>
    <scope>NUCLEOTIDE SEQUENCE</scope>
    <source>
        <strain evidence="5">CGMCC 4.7368</strain>
    </source>
</reference>
<evidence type="ECO:0000259" key="4">
    <source>
        <dbReference type="Pfam" id="PF13407"/>
    </source>
</evidence>
<evidence type="ECO:0000313" key="5">
    <source>
        <dbReference type="EMBL" id="GGO60910.1"/>
    </source>
</evidence>
<dbReference type="PANTHER" id="PTHR46847:SF1">
    <property type="entry name" value="D-ALLOSE-BINDING PERIPLASMIC PROTEIN-RELATED"/>
    <property type="match status" value="1"/>
</dbReference>
<dbReference type="AlphaFoldDB" id="A0A917YN61"/>
<name>A0A917YN61_9ACTN</name>
<dbReference type="GO" id="GO:0030313">
    <property type="term" value="C:cell envelope"/>
    <property type="evidence" value="ECO:0007669"/>
    <property type="project" value="UniProtKB-SubCell"/>
</dbReference>
<evidence type="ECO:0000256" key="1">
    <source>
        <dbReference type="ARBA" id="ARBA00004196"/>
    </source>
</evidence>
<feature type="domain" description="Periplasmic binding protein" evidence="4">
    <location>
        <begin position="62"/>
        <end position="314"/>
    </location>
</feature>
<reference evidence="5" key="2">
    <citation type="submission" date="2020-09" db="EMBL/GenBank/DDBJ databases">
        <authorList>
            <person name="Sun Q."/>
            <person name="Zhou Y."/>
        </authorList>
    </citation>
    <scope>NUCLEOTIDE SEQUENCE</scope>
    <source>
        <strain evidence="5">CGMCC 4.7368</strain>
    </source>
</reference>
<organism evidence="5 6">
    <name type="scientific">Nonomuraea cavernae</name>
    <dbReference type="NCBI Taxonomy" id="2045107"/>
    <lineage>
        <taxon>Bacteria</taxon>
        <taxon>Bacillati</taxon>
        <taxon>Actinomycetota</taxon>
        <taxon>Actinomycetes</taxon>
        <taxon>Streptosporangiales</taxon>
        <taxon>Streptosporangiaceae</taxon>
        <taxon>Nonomuraea</taxon>
    </lineage>
</organism>
<evidence type="ECO:0000313" key="6">
    <source>
        <dbReference type="Proteomes" id="UP000646523"/>
    </source>
</evidence>
<dbReference type="Proteomes" id="UP000646523">
    <property type="component" value="Unassembled WGS sequence"/>
</dbReference>
<dbReference type="EMBL" id="BMNH01000001">
    <property type="protein sequence ID" value="GGO60910.1"/>
    <property type="molecule type" value="Genomic_DNA"/>
</dbReference>
<comment type="similarity">
    <text evidence="2">Belongs to the bacterial solute-binding protein 2 family.</text>
</comment>
<accession>A0A917YN61</accession>
<dbReference type="InterPro" id="IPR025997">
    <property type="entry name" value="SBP_2_dom"/>
</dbReference>
<protein>
    <submittedName>
        <fullName evidence="5">Sugar ABC transporter substrate-binding protein</fullName>
    </submittedName>
</protein>
<sequence>MSAGRQEIWNVPTGIIGRGTPRMYKARRPVKLFVGLMTAALLSTTLGACASSTSAEEGEITIGLAVPNQQSPFYVAIRKWVEDEAKRENAKVLIADAKNDADDQVSQVQDFITRGVDGLIYIPAGAAAATVPVRAAKSAGIPVVTVDRNPKDAPGDTFIATDSVAAAQELGEWVVKNAEDKSNLAIIQGQLGTTPEEARDEGFKKGIEGSKIKEVARQASKAWLQDEGYQITTDLLQAHPNIDIIFGRADGLALGAAQAARNAGSKDMLVVGFDGDPSGLEAVKSGLLAATVTQQTTAMGKLAVQSALKLIKKEQVPAEQLQKGILTTSENVDEYIANHP</sequence>
<proteinExistence type="inferred from homology"/>
<keyword evidence="3" id="KW-0732">Signal</keyword>
<evidence type="ECO:0000256" key="3">
    <source>
        <dbReference type="ARBA" id="ARBA00022729"/>
    </source>
</evidence>
<keyword evidence="6" id="KW-1185">Reference proteome</keyword>
<comment type="caution">
    <text evidence="5">The sequence shown here is derived from an EMBL/GenBank/DDBJ whole genome shotgun (WGS) entry which is preliminary data.</text>
</comment>
<evidence type="ECO:0000256" key="2">
    <source>
        <dbReference type="ARBA" id="ARBA00007639"/>
    </source>
</evidence>
<dbReference type="PANTHER" id="PTHR46847">
    <property type="entry name" value="D-ALLOSE-BINDING PERIPLASMIC PROTEIN-RELATED"/>
    <property type="match status" value="1"/>
</dbReference>
<dbReference type="GO" id="GO:0030246">
    <property type="term" value="F:carbohydrate binding"/>
    <property type="evidence" value="ECO:0007669"/>
    <property type="project" value="UniProtKB-ARBA"/>
</dbReference>